<feature type="domain" description="N-acetyltransferase" evidence="7">
    <location>
        <begin position="1"/>
        <end position="163"/>
    </location>
</feature>
<sequence>MSELQKWNAPAPLTAAHDVAGFDCGEPTLDHWLKHRALRNEGRGASRTYVLCTDQQVAAYYCLSTGSVDSQLTPGRVRRNMPDPIPVMILGRLAVDVAWQRHGLGKSLLRDAILRTVQVSEVVGVRALLVHALSEQAVNFYASHGFHPSPTHPRTLFLPLSEV</sequence>
<evidence type="ECO:0000256" key="6">
    <source>
        <dbReference type="ARBA" id="ARBA00049880"/>
    </source>
</evidence>
<dbReference type="Gene3D" id="3.40.630.30">
    <property type="match status" value="1"/>
</dbReference>
<comment type="catalytic activity">
    <reaction evidence="6">
        <text>glycyl-tRNA(Gly) + acetyl-CoA = N-acetylglycyl-tRNA(Gly) + CoA + H(+)</text>
        <dbReference type="Rhea" id="RHEA:81867"/>
        <dbReference type="Rhea" id="RHEA-COMP:9683"/>
        <dbReference type="Rhea" id="RHEA-COMP:19766"/>
        <dbReference type="ChEBI" id="CHEBI:15378"/>
        <dbReference type="ChEBI" id="CHEBI:57287"/>
        <dbReference type="ChEBI" id="CHEBI:57288"/>
        <dbReference type="ChEBI" id="CHEBI:78522"/>
        <dbReference type="ChEBI" id="CHEBI:232036"/>
    </reaction>
</comment>
<evidence type="ECO:0000313" key="8">
    <source>
        <dbReference type="EMBL" id="MDX8129982.1"/>
    </source>
</evidence>
<evidence type="ECO:0000256" key="2">
    <source>
        <dbReference type="ARBA" id="ARBA00022491"/>
    </source>
</evidence>
<gene>
    <name evidence="8" type="ORF">QLH52_22010</name>
</gene>
<evidence type="ECO:0000256" key="1">
    <source>
        <dbReference type="ARBA" id="ARBA00009342"/>
    </source>
</evidence>
<evidence type="ECO:0000313" key="9">
    <source>
        <dbReference type="Proteomes" id="UP001284537"/>
    </source>
</evidence>
<dbReference type="PANTHER" id="PTHR36449:SF1">
    <property type="entry name" value="ACETYLTRANSFERASE"/>
    <property type="match status" value="1"/>
</dbReference>
<name>A0ABU4UKE0_9GAMM</name>
<proteinExistence type="inferred from homology"/>
<evidence type="ECO:0000259" key="7">
    <source>
        <dbReference type="PROSITE" id="PS51186"/>
    </source>
</evidence>
<dbReference type="PANTHER" id="PTHR36449">
    <property type="entry name" value="ACETYLTRANSFERASE-RELATED"/>
    <property type="match status" value="1"/>
</dbReference>
<evidence type="ECO:0000256" key="5">
    <source>
        <dbReference type="ARBA" id="ARBA00023315"/>
    </source>
</evidence>
<keyword evidence="9" id="KW-1185">Reference proteome</keyword>
<reference evidence="8 9" key="1">
    <citation type="submission" date="2023-11" db="EMBL/GenBank/DDBJ databases">
        <authorList>
            <person name="Ouyang M.-Y."/>
        </authorList>
    </citation>
    <scope>NUCLEOTIDE SEQUENCE [LARGE SCALE GENOMIC DNA]</scope>
    <source>
        <strain evidence="8 9">OY6</strain>
    </source>
</reference>
<dbReference type="PROSITE" id="PS51186">
    <property type="entry name" value="GNAT"/>
    <property type="match status" value="1"/>
</dbReference>
<comment type="caution">
    <text evidence="8">The sequence shown here is derived from an EMBL/GenBank/DDBJ whole genome shotgun (WGS) entry which is preliminary data.</text>
</comment>
<evidence type="ECO:0000256" key="3">
    <source>
        <dbReference type="ARBA" id="ARBA00022649"/>
    </source>
</evidence>
<dbReference type="Proteomes" id="UP001284537">
    <property type="component" value="Unassembled WGS sequence"/>
</dbReference>
<keyword evidence="4" id="KW-0808">Transferase</keyword>
<dbReference type="SUPFAM" id="SSF55729">
    <property type="entry name" value="Acyl-CoA N-acyltransferases (Nat)"/>
    <property type="match status" value="1"/>
</dbReference>
<dbReference type="Pfam" id="PF13508">
    <property type="entry name" value="Acetyltransf_7"/>
    <property type="match status" value="1"/>
</dbReference>
<organism evidence="8 9">
    <name type="scientific">Methylomonas defluvii</name>
    <dbReference type="NCBI Taxonomy" id="3045149"/>
    <lineage>
        <taxon>Bacteria</taxon>
        <taxon>Pseudomonadati</taxon>
        <taxon>Pseudomonadota</taxon>
        <taxon>Gammaproteobacteria</taxon>
        <taxon>Methylococcales</taxon>
        <taxon>Methylococcaceae</taxon>
        <taxon>Methylomonas</taxon>
    </lineage>
</organism>
<evidence type="ECO:0000256" key="4">
    <source>
        <dbReference type="ARBA" id="ARBA00022679"/>
    </source>
</evidence>
<comment type="similarity">
    <text evidence="1">Belongs to the acetyltransferase family. GNAT subfamily.</text>
</comment>
<dbReference type="InterPro" id="IPR016181">
    <property type="entry name" value="Acyl_CoA_acyltransferase"/>
</dbReference>
<dbReference type="EMBL" id="JAXARY010000029">
    <property type="protein sequence ID" value="MDX8129982.1"/>
    <property type="molecule type" value="Genomic_DNA"/>
</dbReference>
<protein>
    <submittedName>
        <fullName evidence="8">GNAT family N-acetyltransferase</fullName>
    </submittedName>
</protein>
<keyword evidence="5" id="KW-0012">Acyltransferase</keyword>
<keyword evidence="2" id="KW-0678">Repressor</keyword>
<dbReference type="RefSeq" id="WP_319962953.1">
    <property type="nucleotide sequence ID" value="NZ_JAXARY010000029.1"/>
</dbReference>
<dbReference type="InterPro" id="IPR000182">
    <property type="entry name" value="GNAT_dom"/>
</dbReference>
<keyword evidence="3" id="KW-1277">Toxin-antitoxin system</keyword>
<accession>A0ABU4UKE0</accession>